<protein>
    <submittedName>
        <fullName evidence="1">Uncharacterized protein</fullName>
    </submittedName>
</protein>
<proteinExistence type="predicted"/>
<evidence type="ECO:0000313" key="2">
    <source>
        <dbReference type="Proteomes" id="UP001175227"/>
    </source>
</evidence>
<dbReference type="EMBL" id="JAUEPR010000016">
    <property type="protein sequence ID" value="KAK0477521.1"/>
    <property type="molecule type" value="Genomic_DNA"/>
</dbReference>
<accession>A0AA39TB90</accession>
<comment type="caution">
    <text evidence="1">The sequence shown here is derived from an EMBL/GenBank/DDBJ whole genome shotgun (WGS) entry which is preliminary data.</text>
</comment>
<organism evidence="1 2">
    <name type="scientific">Armillaria novae-zelandiae</name>
    <dbReference type="NCBI Taxonomy" id="153914"/>
    <lineage>
        <taxon>Eukaryota</taxon>
        <taxon>Fungi</taxon>
        <taxon>Dikarya</taxon>
        <taxon>Basidiomycota</taxon>
        <taxon>Agaricomycotina</taxon>
        <taxon>Agaricomycetes</taxon>
        <taxon>Agaricomycetidae</taxon>
        <taxon>Agaricales</taxon>
        <taxon>Marasmiineae</taxon>
        <taxon>Physalacriaceae</taxon>
        <taxon>Armillaria</taxon>
    </lineage>
</organism>
<dbReference type="AlphaFoldDB" id="A0AA39TB90"/>
<name>A0AA39TB90_9AGAR</name>
<dbReference type="Proteomes" id="UP001175227">
    <property type="component" value="Unassembled WGS sequence"/>
</dbReference>
<keyword evidence="2" id="KW-1185">Reference proteome</keyword>
<sequence length="113" mass="13031">MLSSQSIPRWLVVNAGVFTFSYTCAYNRRSKVQFYTHEHKFQKKILFDETLLESMSPELSQKFNRSNSRWRSTKTSRFGQLGHVSDIDVAVVQAPRIIVNTSLVPNTECTLTQ</sequence>
<reference evidence="1" key="1">
    <citation type="submission" date="2023-06" db="EMBL/GenBank/DDBJ databases">
        <authorList>
            <consortium name="Lawrence Berkeley National Laboratory"/>
            <person name="Ahrendt S."/>
            <person name="Sahu N."/>
            <person name="Indic B."/>
            <person name="Wong-Bajracharya J."/>
            <person name="Merenyi Z."/>
            <person name="Ke H.-M."/>
            <person name="Monk M."/>
            <person name="Kocsube S."/>
            <person name="Drula E."/>
            <person name="Lipzen A."/>
            <person name="Balint B."/>
            <person name="Henrissat B."/>
            <person name="Andreopoulos B."/>
            <person name="Martin F.M."/>
            <person name="Harder C.B."/>
            <person name="Rigling D."/>
            <person name="Ford K.L."/>
            <person name="Foster G.D."/>
            <person name="Pangilinan J."/>
            <person name="Papanicolaou A."/>
            <person name="Barry K."/>
            <person name="LaButti K."/>
            <person name="Viragh M."/>
            <person name="Koriabine M."/>
            <person name="Yan M."/>
            <person name="Riley R."/>
            <person name="Champramary S."/>
            <person name="Plett K.L."/>
            <person name="Tsai I.J."/>
            <person name="Slot J."/>
            <person name="Sipos G."/>
            <person name="Plett J."/>
            <person name="Nagy L.G."/>
            <person name="Grigoriev I.V."/>
        </authorList>
    </citation>
    <scope>NUCLEOTIDE SEQUENCE</scope>
    <source>
        <strain evidence="1">ICMP 16352</strain>
    </source>
</reference>
<evidence type="ECO:0000313" key="1">
    <source>
        <dbReference type="EMBL" id="KAK0477521.1"/>
    </source>
</evidence>
<gene>
    <name evidence="1" type="ORF">IW261DRAFT_264556</name>
</gene>